<evidence type="ECO:0000313" key="2">
    <source>
        <dbReference type="EMBL" id="KAJ7040964.1"/>
    </source>
</evidence>
<gene>
    <name evidence="2" type="ORF">C8F04DRAFT_1230647</name>
</gene>
<evidence type="ECO:0000256" key="1">
    <source>
        <dbReference type="SAM" id="MobiDB-lite"/>
    </source>
</evidence>
<keyword evidence="3" id="KW-1185">Reference proteome</keyword>
<dbReference type="EMBL" id="JARJCM010000019">
    <property type="protein sequence ID" value="KAJ7040964.1"/>
    <property type="molecule type" value="Genomic_DNA"/>
</dbReference>
<feature type="compositionally biased region" description="Acidic residues" evidence="1">
    <location>
        <begin position="446"/>
        <end position="459"/>
    </location>
</feature>
<feature type="compositionally biased region" description="Basic residues" evidence="1">
    <location>
        <begin position="387"/>
        <end position="399"/>
    </location>
</feature>
<feature type="compositionally biased region" description="Basic residues" evidence="1">
    <location>
        <begin position="417"/>
        <end position="442"/>
    </location>
</feature>
<name>A0AAD6T7M6_9AGAR</name>
<dbReference type="Proteomes" id="UP001218188">
    <property type="component" value="Unassembled WGS sequence"/>
</dbReference>
<proteinExistence type="predicted"/>
<protein>
    <submittedName>
        <fullName evidence="2">Uncharacterized protein</fullName>
    </submittedName>
</protein>
<sequence length="534" mass="59697">MTVFMRPRFATVQIRKCHFHCSGLAIGVRFRRRPEPWHQQRSPRKSLKVRTSLPELKVAANHPAKGFVPSDDKQRLHCVLCTANAPPSADSSVEWKNYRKHEKSETHKRAVARDALQQKQVAEIRRNQEADATRQRDAERQFAGLRDVNLPEKRAYRVQSTAETDLWMQIDQDPHGVGFDAGISAAPHDTLLSLWNAETMGLNSTFSLVPSNTGDSLDEDDTDEILAEIMRSAAFQGGTIVGRIDDILDDGIGPPIIILDVFQVSDERHEIFGMPVLTRRQSETTYLIIPTIDVKFLINAQHDCNAAGCSASGQRRRMQERVESDLFDTFIVHEPLERFIINTHAFHNAHLLRQVLPRALTAPIALFVDRKEKHYELATTLRETKDARRKHLKEKKALKKKDTDAAKEAGGAGPAKTQKRKAKTAGKRKAPATRKAAPKAKKSNQDDEESGDDSSESDSDPANSAESGDDGPPRKKRRRLEQSNVDSDSDYAAQAEEEQAEGGAGNQDFEMWYKAGLSGGFLGWRPGGREVDDS</sequence>
<comment type="caution">
    <text evidence="2">The sequence shown here is derived from an EMBL/GenBank/DDBJ whole genome shotgun (WGS) entry which is preliminary data.</text>
</comment>
<dbReference type="AlphaFoldDB" id="A0AAD6T7M6"/>
<evidence type="ECO:0000313" key="3">
    <source>
        <dbReference type="Proteomes" id="UP001218188"/>
    </source>
</evidence>
<organism evidence="2 3">
    <name type="scientific">Mycena alexandri</name>
    <dbReference type="NCBI Taxonomy" id="1745969"/>
    <lineage>
        <taxon>Eukaryota</taxon>
        <taxon>Fungi</taxon>
        <taxon>Dikarya</taxon>
        <taxon>Basidiomycota</taxon>
        <taxon>Agaricomycotina</taxon>
        <taxon>Agaricomycetes</taxon>
        <taxon>Agaricomycetidae</taxon>
        <taxon>Agaricales</taxon>
        <taxon>Marasmiineae</taxon>
        <taxon>Mycenaceae</taxon>
        <taxon>Mycena</taxon>
    </lineage>
</organism>
<reference evidence="2" key="1">
    <citation type="submission" date="2023-03" db="EMBL/GenBank/DDBJ databases">
        <title>Massive genome expansion in bonnet fungi (Mycena s.s.) driven by repeated elements and novel gene families across ecological guilds.</title>
        <authorList>
            <consortium name="Lawrence Berkeley National Laboratory"/>
            <person name="Harder C.B."/>
            <person name="Miyauchi S."/>
            <person name="Viragh M."/>
            <person name="Kuo A."/>
            <person name="Thoen E."/>
            <person name="Andreopoulos B."/>
            <person name="Lu D."/>
            <person name="Skrede I."/>
            <person name="Drula E."/>
            <person name="Henrissat B."/>
            <person name="Morin E."/>
            <person name="Kohler A."/>
            <person name="Barry K."/>
            <person name="LaButti K."/>
            <person name="Morin E."/>
            <person name="Salamov A."/>
            <person name="Lipzen A."/>
            <person name="Mereny Z."/>
            <person name="Hegedus B."/>
            <person name="Baldrian P."/>
            <person name="Stursova M."/>
            <person name="Weitz H."/>
            <person name="Taylor A."/>
            <person name="Grigoriev I.V."/>
            <person name="Nagy L.G."/>
            <person name="Martin F."/>
            <person name="Kauserud H."/>
        </authorList>
    </citation>
    <scope>NUCLEOTIDE SEQUENCE</scope>
    <source>
        <strain evidence="2">CBHHK200</strain>
    </source>
</reference>
<accession>A0AAD6T7M6</accession>
<feature type="region of interest" description="Disordered" evidence="1">
    <location>
        <begin position="385"/>
        <end position="507"/>
    </location>
</feature>